<reference evidence="1 2" key="1">
    <citation type="journal article" date="2018" name="Front. Plant Sci.">
        <title>Red Clover (Trifolium pratense) and Zigzag Clover (T. medium) - A Picture of Genomic Similarities and Differences.</title>
        <authorList>
            <person name="Dluhosova J."/>
            <person name="Istvanek J."/>
            <person name="Nedelnik J."/>
            <person name="Repkova J."/>
        </authorList>
    </citation>
    <scope>NUCLEOTIDE SEQUENCE [LARGE SCALE GENOMIC DNA]</scope>
    <source>
        <strain evidence="2">cv. 10/8</strain>
        <tissue evidence="1">Leaf</tissue>
    </source>
</reference>
<dbReference type="Proteomes" id="UP000265520">
    <property type="component" value="Unassembled WGS sequence"/>
</dbReference>
<evidence type="ECO:0000313" key="1">
    <source>
        <dbReference type="EMBL" id="MCI45228.1"/>
    </source>
</evidence>
<feature type="non-terminal residue" evidence="1">
    <location>
        <position position="1"/>
    </location>
</feature>
<sequence>TFGAAGAPFWNPGRGLSSKVGFAGQSV</sequence>
<dbReference type="AlphaFoldDB" id="A0A392S8Q4"/>
<name>A0A392S8Q4_9FABA</name>
<dbReference type="EMBL" id="LXQA010341009">
    <property type="protein sequence ID" value="MCI45228.1"/>
    <property type="molecule type" value="Genomic_DNA"/>
</dbReference>
<protein>
    <submittedName>
        <fullName evidence="1">Uncharacterized protein</fullName>
    </submittedName>
</protein>
<comment type="caution">
    <text evidence="1">The sequence shown here is derived from an EMBL/GenBank/DDBJ whole genome shotgun (WGS) entry which is preliminary data.</text>
</comment>
<evidence type="ECO:0000313" key="2">
    <source>
        <dbReference type="Proteomes" id="UP000265520"/>
    </source>
</evidence>
<keyword evidence="2" id="KW-1185">Reference proteome</keyword>
<proteinExistence type="predicted"/>
<organism evidence="1 2">
    <name type="scientific">Trifolium medium</name>
    <dbReference type="NCBI Taxonomy" id="97028"/>
    <lineage>
        <taxon>Eukaryota</taxon>
        <taxon>Viridiplantae</taxon>
        <taxon>Streptophyta</taxon>
        <taxon>Embryophyta</taxon>
        <taxon>Tracheophyta</taxon>
        <taxon>Spermatophyta</taxon>
        <taxon>Magnoliopsida</taxon>
        <taxon>eudicotyledons</taxon>
        <taxon>Gunneridae</taxon>
        <taxon>Pentapetalae</taxon>
        <taxon>rosids</taxon>
        <taxon>fabids</taxon>
        <taxon>Fabales</taxon>
        <taxon>Fabaceae</taxon>
        <taxon>Papilionoideae</taxon>
        <taxon>50 kb inversion clade</taxon>
        <taxon>NPAAA clade</taxon>
        <taxon>Hologalegina</taxon>
        <taxon>IRL clade</taxon>
        <taxon>Trifolieae</taxon>
        <taxon>Trifolium</taxon>
    </lineage>
</organism>
<accession>A0A392S8Q4</accession>